<dbReference type="EMBL" id="JARKIE010000090">
    <property type="protein sequence ID" value="KAJ7687125.1"/>
    <property type="molecule type" value="Genomic_DNA"/>
</dbReference>
<comment type="caution">
    <text evidence="1">The sequence shown here is derived from an EMBL/GenBank/DDBJ whole genome shotgun (WGS) entry which is preliminary data.</text>
</comment>
<evidence type="ECO:0000313" key="1">
    <source>
        <dbReference type="EMBL" id="KAJ7687125.1"/>
    </source>
</evidence>
<organism evidence="1 2">
    <name type="scientific">Mycena rosella</name>
    <name type="common">Pink bonnet</name>
    <name type="synonym">Agaricus rosellus</name>
    <dbReference type="NCBI Taxonomy" id="1033263"/>
    <lineage>
        <taxon>Eukaryota</taxon>
        <taxon>Fungi</taxon>
        <taxon>Dikarya</taxon>
        <taxon>Basidiomycota</taxon>
        <taxon>Agaricomycotina</taxon>
        <taxon>Agaricomycetes</taxon>
        <taxon>Agaricomycetidae</taxon>
        <taxon>Agaricales</taxon>
        <taxon>Marasmiineae</taxon>
        <taxon>Mycenaceae</taxon>
        <taxon>Mycena</taxon>
    </lineage>
</organism>
<dbReference type="Proteomes" id="UP001221757">
    <property type="component" value="Unassembled WGS sequence"/>
</dbReference>
<protein>
    <submittedName>
        <fullName evidence="1">Uncharacterized protein</fullName>
    </submittedName>
</protein>
<name>A0AAD7DB02_MYCRO</name>
<sequence>HSIPQYSGECTLWIRPSTAYWSLDPTGVKRLSAEAAESLGFPSFEFEMLVFGKSWGTNVYDGLRQFHEAKGFDPCSQDIARHLGCPLFQLSDRIDAVSAYRELHGTPGLITLMELNSGRGQ</sequence>
<reference evidence="1" key="1">
    <citation type="submission" date="2023-03" db="EMBL/GenBank/DDBJ databases">
        <title>Massive genome expansion in bonnet fungi (Mycena s.s.) driven by repeated elements and novel gene families across ecological guilds.</title>
        <authorList>
            <consortium name="Lawrence Berkeley National Laboratory"/>
            <person name="Harder C.B."/>
            <person name="Miyauchi S."/>
            <person name="Viragh M."/>
            <person name="Kuo A."/>
            <person name="Thoen E."/>
            <person name="Andreopoulos B."/>
            <person name="Lu D."/>
            <person name="Skrede I."/>
            <person name="Drula E."/>
            <person name="Henrissat B."/>
            <person name="Morin E."/>
            <person name="Kohler A."/>
            <person name="Barry K."/>
            <person name="LaButti K."/>
            <person name="Morin E."/>
            <person name="Salamov A."/>
            <person name="Lipzen A."/>
            <person name="Mereny Z."/>
            <person name="Hegedus B."/>
            <person name="Baldrian P."/>
            <person name="Stursova M."/>
            <person name="Weitz H."/>
            <person name="Taylor A."/>
            <person name="Grigoriev I.V."/>
            <person name="Nagy L.G."/>
            <person name="Martin F."/>
            <person name="Kauserud H."/>
        </authorList>
    </citation>
    <scope>NUCLEOTIDE SEQUENCE</scope>
    <source>
        <strain evidence="1">CBHHK067</strain>
    </source>
</reference>
<proteinExistence type="predicted"/>
<keyword evidence="2" id="KW-1185">Reference proteome</keyword>
<evidence type="ECO:0000313" key="2">
    <source>
        <dbReference type="Proteomes" id="UP001221757"/>
    </source>
</evidence>
<feature type="non-terminal residue" evidence="1">
    <location>
        <position position="1"/>
    </location>
</feature>
<gene>
    <name evidence="1" type="ORF">B0H17DRAFT_939679</name>
</gene>
<accession>A0AAD7DB02</accession>
<dbReference type="AlphaFoldDB" id="A0AAD7DB02"/>